<dbReference type="AlphaFoldDB" id="A0A8D4VQA4"/>
<evidence type="ECO:0000256" key="2">
    <source>
        <dbReference type="ARBA" id="ARBA00005216"/>
    </source>
</evidence>
<reference evidence="13" key="1">
    <citation type="submission" date="2019-06" db="EMBL/GenBank/DDBJ databases">
        <title>Complete genome sequence of Methylogaea oryzae strain JCM16910.</title>
        <authorList>
            <person name="Asakawa S."/>
        </authorList>
    </citation>
    <scope>NUCLEOTIDE SEQUENCE</scope>
    <source>
        <strain evidence="13">E10</strain>
    </source>
</reference>
<evidence type="ECO:0000256" key="11">
    <source>
        <dbReference type="RuleBase" id="RU003719"/>
    </source>
</evidence>
<evidence type="ECO:0000256" key="9">
    <source>
        <dbReference type="ARBA" id="ARBA00048126"/>
    </source>
</evidence>
<dbReference type="EC" id="1.1.1.95" evidence="4"/>
<dbReference type="InterPro" id="IPR029752">
    <property type="entry name" value="D-isomer_DH_CS1"/>
</dbReference>
<dbReference type="CDD" id="cd12174">
    <property type="entry name" value="PGDH_like_3"/>
    <property type="match status" value="1"/>
</dbReference>
<name>A0A8D4VQA4_9GAMM</name>
<dbReference type="GO" id="GO:0004617">
    <property type="term" value="F:phosphoglycerate dehydrogenase activity"/>
    <property type="evidence" value="ECO:0007669"/>
    <property type="project" value="UniProtKB-EC"/>
</dbReference>
<dbReference type="InterPro" id="IPR002912">
    <property type="entry name" value="ACT_dom"/>
</dbReference>
<dbReference type="Pfam" id="PF02826">
    <property type="entry name" value="2-Hacid_dh_C"/>
    <property type="match status" value="1"/>
</dbReference>
<dbReference type="Pfam" id="PF00389">
    <property type="entry name" value="2-Hacid_dh"/>
    <property type="match status" value="1"/>
</dbReference>
<comment type="pathway">
    <text evidence="2">Amino-acid biosynthesis; L-serine biosynthesis; L-serine from 3-phospho-D-glycerate: step 1/3.</text>
</comment>
<keyword evidence="14" id="KW-1185">Reference proteome</keyword>
<proteinExistence type="inferred from homology"/>
<evidence type="ECO:0000313" key="13">
    <source>
        <dbReference type="EMBL" id="BBL71379.1"/>
    </source>
</evidence>
<protein>
    <recommendedName>
        <fullName evidence="5">D-3-phosphoglycerate dehydrogenase</fullName>
        <ecNumber evidence="3">1.1.1.399</ecNumber>
        <ecNumber evidence="4">1.1.1.95</ecNumber>
    </recommendedName>
    <alternativeName>
        <fullName evidence="8">2-oxoglutarate reductase</fullName>
    </alternativeName>
</protein>
<evidence type="ECO:0000256" key="8">
    <source>
        <dbReference type="ARBA" id="ARBA00030455"/>
    </source>
</evidence>
<comment type="similarity">
    <text evidence="11">Belongs to the D-isomer specific 2-hydroxyacid dehydrogenase family.</text>
</comment>
<dbReference type="EMBL" id="AP019782">
    <property type="protein sequence ID" value="BBL71379.1"/>
    <property type="molecule type" value="Genomic_DNA"/>
</dbReference>
<evidence type="ECO:0000259" key="12">
    <source>
        <dbReference type="PROSITE" id="PS51671"/>
    </source>
</evidence>
<dbReference type="PROSITE" id="PS00065">
    <property type="entry name" value="D_2_HYDROXYACID_DH_1"/>
    <property type="match status" value="1"/>
</dbReference>
<dbReference type="UniPathway" id="UPA00135">
    <property type="reaction ID" value="UER00196"/>
</dbReference>
<sequence length="391" mass="41250">MANATFKILTYNNISQAGLKKLPSDQFHVSSDCADPDAILLRSFDLHGVAIPPTVKAVGRAGAGVNNIPVAEYSDLGIPVFNAPGANSNAVAELAIGGMLLAARNICAGWDFARGLEGDDESIHHQVEKGKKRFVGFELAGKTLGVLGLGAIGVKVANAAAALGMKVVGFDPSMTVEAAWQLSSSAARAASVDDLVSRADILTLHIPLNNHTRDTINAARLALMKKGATLLNFSRAGVVNEADVCAALESGHLHTYICDFPSNALAGQPRAIALPHIGASTEEAEENCSVMVAEQVRDFLENGNIRHSVNFPDVILPRGESVRLGIANRNVPNMVGQITVALAEANLNIIDLLNKSRGDYAYTLIDLESPVPAETLERIRAIEGVLSARVT</sequence>
<evidence type="ECO:0000256" key="4">
    <source>
        <dbReference type="ARBA" id="ARBA00013143"/>
    </source>
</evidence>
<comment type="catalytic activity">
    <reaction evidence="9">
        <text>(R)-2-hydroxyglutarate + NAD(+) = 2-oxoglutarate + NADH + H(+)</text>
        <dbReference type="Rhea" id="RHEA:49612"/>
        <dbReference type="ChEBI" id="CHEBI:15378"/>
        <dbReference type="ChEBI" id="CHEBI:15801"/>
        <dbReference type="ChEBI" id="CHEBI:16810"/>
        <dbReference type="ChEBI" id="CHEBI:57540"/>
        <dbReference type="ChEBI" id="CHEBI:57945"/>
        <dbReference type="EC" id="1.1.1.399"/>
    </reaction>
</comment>
<evidence type="ECO:0000256" key="3">
    <source>
        <dbReference type="ARBA" id="ARBA00013001"/>
    </source>
</evidence>
<organism evidence="13 14">
    <name type="scientific">Methylogaea oryzae</name>
    <dbReference type="NCBI Taxonomy" id="1295382"/>
    <lineage>
        <taxon>Bacteria</taxon>
        <taxon>Pseudomonadati</taxon>
        <taxon>Pseudomonadota</taxon>
        <taxon>Gammaproteobacteria</taxon>
        <taxon>Methylococcales</taxon>
        <taxon>Methylococcaceae</taxon>
        <taxon>Methylogaea</taxon>
    </lineage>
</organism>
<dbReference type="GO" id="GO:0051287">
    <property type="term" value="F:NAD binding"/>
    <property type="evidence" value="ECO:0007669"/>
    <property type="project" value="InterPro"/>
</dbReference>
<dbReference type="EC" id="1.1.1.399" evidence="3"/>
<evidence type="ECO:0000256" key="1">
    <source>
        <dbReference type="ARBA" id="ARBA00003800"/>
    </source>
</evidence>
<evidence type="ECO:0000256" key="6">
    <source>
        <dbReference type="ARBA" id="ARBA00023002"/>
    </source>
</evidence>
<dbReference type="RefSeq" id="WP_221046953.1">
    <property type="nucleotide sequence ID" value="NZ_AP019782.1"/>
</dbReference>
<dbReference type="CDD" id="cd04901">
    <property type="entry name" value="ACT_3PGDH"/>
    <property type="match status" value="1"/>
</dbReference>
<dbReference type="Proteomes" id="UP000824988">
    <property type="component" value="Chromosome"/>
</dbReference>
<accession>A0A8D4VQA4</accession>
<dbReference type="PANTHER" id="PTHR42938:SF47">
    <property type="entry name" value="HYDROXYPYRUVATE REDUCTASE"/>
    <property type="match status" value="1"/>
</dbReference>
<gene>
    <name evidence="13" type="ORF">MoryE10_19850</name>
</gene>
<dbReference type="PANTHER" id="PTHR42938">
    <property type="entry name" value="FORMATE DEHYDROGENASE 1"/>
    <property type="match status" value="1"/>
</dbReference>
<keyword evidence="7" id="KW-0520">NAD</keyword>
<keyword evidence="6 11" id="KW-0560">Oxidoreductase</keyword>
<evidence type="ECO:0000256" key="7">
    <source>
        <dbReference type="ARBA" id="ARBA00023027"/>
    </source>
</evidence>
<evidence type="ECO:0000256" key="5">
    <source>
        <dbReference type="ARBA" id="ARBA00021582"/>
    </source>
</evidence>
<comment type="catalytic activity">
    <reaction evidence="10">
        <text>(2R)-3-phosphoglycerate + NAD(+) = 3-phosphooxypyruvate + NADH + H(+)</text>
        <dbReference type="Rhea" id="RHEA:12641"/>
        <dbReference type="ChEBI" id="CHEBI:15378"/>
        <dbReference type="ChEBI" id="CHEBI:18110"/>
        <dbReference type="ChEBI" id="CHEBI:57540"/>
        <dbReference type="ChEBI" id="CHEBI:57945"/>
        <dbReference type="ChEBI" id="CHEBI:58272"/>
        <dbReference type="EC" id="1.1.1.95"/>
    </reaction>
</comment>
<comment type="function">
    <text evidence="1">Catalyzes the reversible oxidation of 3-phospho-D-glycerate to 3-phosphonooxypyruvate, the first step of the phosphorylated L-serine biosynthesis pathway. Also catalyzes the reversible oxidation of 2-hydroxyglutarate to 2-oxoglutarate.</text>
</comment>
<dbReference type="InterPro" id="IPR006140">
    <property type="entry name" value="D-isomer_DH_NAD-bd"/>
</dbReference>
<dbReference type="InterPro" id="IPR006139">
    <property type="entry name" value="D-isomer_2_OHA_DH_cat_dom"/>
</dbReference>
<dbReference type="KEGG" id="moz:MoryE10_19850"/>
<evidence type="ECO:0000313" key="14">
    <source>
        <dbReference type="Proteomes" id="UP000824988"/>
    </source>
</evidence>
<feature type="domain" description="ACT" evidence="12">
    <location>
        <begin position="323"/>
        <end position="391"/>
    </location>
</feature>
<evidence type="ECO:0000256" key="10">
    <source>
        <dbReference type="ARBA" id="ARBA00048731"/>
    </source>
</evidence>
<dbReference type="PROSITE" id="PS51671">
    <property type="entry name" value="ACT"/>
    <property type="match status" value="1"/>
</dbReference>